<evidence type="ECO:0000313" key="2">
    <source>
        <dbReference type="Proteomes" id="UP000696485"/>
    </source>
</evidence>
<comment type="caution">
    <text evidence="1">The sequence shown here is derived from an EMBL/GenBank/DDBJ whole genome shotgun (WGS) entry which is preliminary data.</text>
</comment>
<reference evidence="1" key="1">
    <citation type="journal article" date="2020" name="Fungal Divers.">
        <title>Resolving the Mortierellaceae phylogeny through synthesis of multi-gene phylogenetics and phylogenomics.</title>
        <authorList>
            <person name="Vandepol N."/>
            <person name="Liber J."/>
            <person name="Desiro A."/>
            <person name="Na H."/>
            <person name="Kennedy M."/>
            <person name="Barry K."/>
            <person name="Grigoriev I.V."/>
            <person name="Miller A.N."/>
            <person name="O'Donnell K."/>
            <person name="Stajich J.E."/>
            <person name="Bonito G."/>
        </authorList>
    </citation>
    <scope>NUCLEOTIDE SEQUENCE</scope>
    <source>
        <strain evidence="1">NVP1</strain>
    </source>
</reference>
<evidence type="ECO:0000313" key="1">
    <source>
        <dbReference type="EMBL" id="KAF9329129.1"/>
    </source>
</evidence>
<dbReference type="EMBL" id="JAAAUY010000502">
    <property type="protein sequence ID" value="KAF9329129.1"/>
    <property type="molecule type" value="Genomic_DNA"/>
</dbReference>
<protein>
    <submittedName>
        <fullName evidence="1">Uncharacterized protein</fullName>
    </submittedName>
</protein>
<proteinExistence type="predicted"/>
<dbReference type="AlphaFoldDB" id="A0A9P5VKF7"/>
<gene>
    <name evidence="1" type="ORF">BG006_007795</name>
</gene>
<sequence length="347" mass="37580">MADFLAGSLEYSWSGPAPEPSAPEFAASAAPYRNHLKDLQAIFEQNVARSQANSINSLPPLDADKKPLDCKALQPKLNEQLDSVTKALSTIETYFPSLKGTVAPLHKLFIDPLVKQVHIGELANLRRMQMGLIGFMNVCQFFTADTARIMGGITNSVGQLLTEFQETVSCIDISSFSDPAVSQTEIVSPSCAVVQEIYDDYQVQLKATIDSGKAKEIKKEILDAALASLQFQSAGVYLSDQGATDAIIAVGESDLSVTMKLVQGAGDALQAFQRSIHARAIHQEAFQASVSSLERTIYSHLALSIHRVDPVVRFRIENDAALSENPNRGVKKYPSCENDFSAAVAAT</sequence>
<name>A0A9P5VKF7_9FUNG</name>
<keyword evidence="2" id="KW-1185">Reference proteome</keyword>
<organism evidence="1 2">
    <name type="scientific">Podila minutissima</name>
    <dbReference type="NCBI Taxonomy" id="64525"/>
    <lineage>
        <taxon>Eukaryota</taxon>
        <taxon>Fungi</taxon>
        <taxon>Fungi incertae sedis</taxon>
        <taxon>Mucoromycota</taxon>
        <taxon>Mortierellomycotina</taxon>
        <taxon>Mortierellomycetes</taxon>
        <taxon>Mortierellales</taxon>
        <taxon>Mortierellaceae</taxon>
        <taxon>Podila</taxon>
    </lineage>
</organism>
<dbReference type="Proteomes" id="UP000696485">
    <property type="component" value="Unassembled WGS sequence"/>
</dbReference>
<accession>A0A9P5VKF7</accession>